<evidence type="ECO:0000256" key="7">
    <source>
        <dbReference type="ARBA" id="ARBA00023157"/>
    </source>
</evidence>
<dbReference type="GO" id="GO:0008236">
    <property type="term" value="F:serine-type peptidase activity"/>
    <property type="evidence" value="ECO:0007669"/>
    <property type="project" value="UniProtKB-KW"/>
</dbReference>
<keyword evidence="5 8" id="KW-0720">Serine protease</keyword>
<dbReference type="EMBL" id="JBDJPC010000005">
    <property type="protein sequence ID" value="KAL1501839.1"/>
    <property type="molecule type" value="Genomic_DNA"/>
</dbReference>
<sequence length="294" mass="32751">MPSSSMFIYFTELQVIIEKTNQKTTEAVPRPWDLERILQMNYQNPLRIIGSSPADIRDYPYQVLLMINEVPSCGGSIIKNDFILTAAHCIYDIPTSHLKIRAGSSDRTTGGQMVGVKSIFYPEDKFNIDTYDYDIAILQLNQALIFGEGVSAVYLPDPDYDVIQGEIAVATGWGQTDPDDSTLPTILQSVELPQIRTHICRNYYGSLITNRMFCAGYKQGGKDTCLGDSGGPLVTNGVLLGVTSWGSEHCAQSGHPGVFTKVAYFREYIDEILSTTRAKIRFRERVVNNAIQNQ</sequence>
<evidence type="ECO:0000256" key="5">
    <source>
        <dbReference type="ARBA" id="ARBA00022825"/>
    </source>
</evidence>
<feature type="domain" description="Peptidase S1" evidence="9">
    <location>
        <begin position="48"/>
        <end position="274"/>
    </location>
</feature>
<evidence type="ECO:0000256" key="4">
    <source>
        <dbReference type="ARBA" id="ARBA00022801"/>
    </source>
</evidence>
<evidence type="ECO:0000313" key="11">
    <source>
        <dbReference type="Proteomes" id="UP001566132"/>
    </source>
</evidence>
<dbReference type="PANTHER" id="PTHR24276:SF91">
    <property type="entry name" value="AT26814P-RELATED"/>
    <property type="match status" value="1"/>
</dbReference>
<keyword evidence="3" id="KW-0732">Signal</keyword>
<dbReference type="PANTHER" id="PTHR24276">
    <property type="entry name" value="POLYSERASE-RELATED"/>
    <property type="match status" value="1"/>
</dbReference>
<dbReference type="InterPro" id="IPR018114">
    <property type="entry name" value="TRYPSIN_HIS"/>
</dbReference>
<keyword evidence="6" id="KW-0865">Zymogen</keyword>
<evidence type="ECO:0000256" key="3">
    <source>
        <dbReference type="ARBA" id="ARBA00022729"/>
    </source>
</evidence>
<dbReference type="GO" id="GO:0006508">
    <property type="term" value="P:proteolysis"/>
    <property type="evidence" value="ECO:0007669"/>
    <property type="project" value="UniProtKB-KW"/>
</dbReference>
<dbReference type="AlphaFoldDB" id="A0ABD1EVU7"/>
<dbReference type="Gene3D" id="2.40.10.10">
    <property type="entry name" value="Trypsin-like serine proteases"/>
    <property type="match status" value="1"/>
</dbReference>
<dbReference type="Pfam" id="PF00089">
    <property type="entry name" value="Trypsin"/>
    <property type="match status" value="1"/>
</dbReference>
<dbReference type="PRINTS" id="PR00722">
    <property type="entry name" value="CHYMOTRYPSIN"/>
</dbReference>
<dbReference type="SUPFAM" id="SSF50494">
    <property type="entry name" value="Trypsin-like serine proteases"/>
    <property type="match status" value="1"/>
</dbReference>
<keyword evidence="7" id="KW-1015">Disulfide bond</keyword>
<protein>
    <recommendedName>
        <fullName evidence="9">Peptidase S1 domain-containing protein</fullName>
    </recommendedName>
</protein>
<evidence type="ECO:0000256" key="2">
    <source>
        <dbReference type="ARBA" id="ARBA00022670"/>
    </source>
</evidence>
<reference evidence="10 11" key="1">
    <citation type="submission" date="2024-05" db="EMBL/GenBank/DDBJ databases">
        <title>Genetic variation in Jamaican populations of the coffee berry borer (Hypothenemus hampei).</title>
        <authorList>
            <person name="Errbii M."/>
            <person name="Myrie A."/>
        </authorList>
    </citation>
    <scope>NUCLEOTIDE SEQUENCE [LARGE SCALE GENOMIC DNA]</scope>
    <source>
        <strain evidence="10">JA-Hopewell-2020-01-JO</strain>
        <tissue evidence="10">Whole body</tissue>
    </source>
</reference>
<dbReference type="Proteomes" id="UP001566132">
    <property type="component" value="Unassembled WGS sequence"/>
</dbReference>
<evidence type="ECO:0000259" key="9">
    <source>
        <dbReference type="PROSITE" id="PS50240"/>
    </source>
</evidence>
<gene>
    <name evidence="10" type="ORF">ABEB36_007090</name>
</gene>
<comment type="similarity">
    <text evidence="1">Belongs to the peptidase S1 family.</text>
</comment>
<name>A0ABD1EVU7_HYPHA</name>
<evidence type="ECO:0000256" key="8">
    <source>
        <dbReference type="RuleBase" id="RU363034"/>
    </source>
</evidence>
<dbReference type="PROSITE" id="PS00134">
    <property type="entry name" value="TRYPSIN_HIS"/>
    <property type="match status" value="1"/>
</dbReference>
<dbReference type="InterPro" id="IPR001314">
    <property type="entry name" value="Peptidase_S1A"/>
</dbReference>
<dbReference type="InterPro" id="IPR033116">
    <property type="entry name" value="TRYPSIN_SER"/>
</dbReference>
<accession>A0ABD1EVU7</accession>
<dbReference type="CDD" id="cd00190">
    <property type="entry name" value="Tryp_SPc"/>
    <property type="match status" value="1"/>
</dbReference>
<keyword evidence="2 8" id="KW-0645">Protease</keyword>
<dbReference type="FunFam" id="2.40.10.10:FF:000077">
    <property type="entry name" value="Predicted protein"/>
    <property type="match status" value="1"/>
</dbReference>
<organism evidence="10 11">
    <name type="scientific">Hypothenemus hampei</name>
    <name type="common">Coffee berry borer</name>
    <dbReference type="NCBI Taxonomy" id="57062"/>
    <lineage>
        <taxon>Eukaryota</taxon>
        <taxon>Metazoa</taxon>
        <taxon>Ecdysozoa</taxon>
        <taxon>Arthropoda</taxon>
        <taxon>Hexapoda</taxon>
        <taxon>Insecta</taxon>
        <taxon>Pterygota</taxon>
        <taxon>Neoptera</taxon>
        <taxon>Endopterygota</taxon>
        <taxon>Coleoptera</taxon>
        <taxon>Polyphaga</taxon>
        <taxon>Cucujiformia</taxon>
        <taxon>Curculionidae</taxon>
        <taxon>Scolytinae</taxon>
        <taxon>Hypothenemus</taxon>
    </lineage>
</organism>
<keyword evidence="4 8" id="KW-0378">Hydrolase</keyword>
<proteinExistence type="inferred from homology"/>
<evidence type="ECO:0000256" key="6">
    <source>
        <dbReference type="ARBA" id="ARBA00023145"/>
    </source>
</evidence>
<dbReference type="InterPro" id="IPR043504">
    <property type="entry name" value="Peptidase_S1_PA_chymotrypsin"/>
</dbReference>
<comment type="caution">
    <text evidence="10">The sequence shown here is derived from an EMBL/GenBank/DDBJ whole genome shotgun (WGS) entry which is preliminary data.</text>
</comment>
<dbReference type="InterPro" id="IPR009003">
    <property type="entry name" value="Peptidase_S1_PA"/>
</dbReference>
<dbReference type="PROSITE" id="PS00135">
    <property type="entry name" value="TRYPSIN_SER"/>
    <property type="match status" value="1"/>
</dbReference>
<dbReference type="InterPro" id="IPR001254">
    <property type="entry name" value="Trypsin_dom"/>
</dbReference>
<evidence type="ECO:0000256" key="1">
    <source>
        <dbReference type="ARBA" id="ARBA00007664"/>
    </source>
</evidence>
<keyword evidence="11" id="KW-1185">Reference proteome</keyword>
<dbReference type="SMART" id="SM00020">
    <property type="entry name" value="Tryp_SPc"/>
    <property type="match status" value="1"/>
</dbReference>
<evidence type="ECO:0000313" key="10">
    <source>
        <dbReference type="EMBL" id="KAL1501839.1"/>
    </source>
</evidence>
<dbReference type="InterPro" id="IPR050430">
    <property type="entry name" value="Peptidase_S1"/>
</dbReference>
<dbReference type="PROSITE" id="PS50240">
    <property type="entry name" value="TRYPSIN_DOM"/>
    <property type="match status" value="1"/>
</dbReference>